<evidence type="ECO:0000313" key="2">
    <source>
        <dbReference type="Proteomes" id="UP001225761"/>
    </source>
</evidence>
<accession>A0ABT6Z337</accession>
<dbReference type="RefSeq" id="WP_283381989.1">
    <property type="nucleotide sequence ID" value="NZ_JASHIE010000008.1"/>
</dbReference>
<name>A0ABT6Z337_9BACT</name>
<gene>
    <name evidence="1" type="ORF">QM481_12395</name>
</gene>
<comment type="caution">
    <text evidence="1">The sequence shown here is derived from an EMBL/GenBank/DDBJ whole genome shotgun (WGS) entry which is preliminary data.</text>
</comment>
<dbReference type="InterPro" id="IPR024508">
    <property type="entry name" value="DUF3226"/>
</dbReference>
<organism evidence="1 2">
    <name type="scientific">Flectobacillus rivi</name>
    <dbReference type="NCBI Taxonomy" id="2984209"/>
    <lineage>
        <taxon>Bacteria</taxon>
        <taxon>Pseudomonadati</taxon>
        <taxon>Bacteroidota</taxon>
        <taxon>Cytophagia</taxon>
        <taxon>Cytophagales</taxon>
        <taxon>Flectobacillaceae</taxon>
        <taxon>Flectobacillus</taxon>
    </lineage>
</organism>
<dbReference type="EMBL" id="JASHIE010000008">
    <property type="protein sequence ID" value="MDI9875332.1"/>
    <property type="molecule type" value="Genomic_DNA"/>
</dbReference>
<evidence type="ECO:0008006" key="3">
    <source>
        <dbReference type="Google" id="ProtNLM"/>
    </source>
</evidence>
<reference evidence="1 2" key="1">
    <citation type="submission" date="2023-05" db="EMBL/GenBank/DDBJ databases">
        <title>Novel species of genus Flectobacillus isolated from stream in China.</title>
        <authorList>
            <person name="Lu H."/>
        </authorList>
    </citation>
    <scope>NUCLEOTIDE SEQUENCE [LARGE SCALE GENOMIC DNA]</scope>
    <source>
        <strain evidence="1 2">LFS242W</strain>
    </source>
</reference>
<dbReference type="Proteomes" id="UP001225761">
    <property type="component" value="Unassembled WGS sequence"/>
</dbReference>
<evidence type="ECO:0000313" key="1">
    <source>
        <dbReference type="EMBL" id="MDI9875332.1"/>
    </source>
</evidence>
<dbReference type="Pfam" id="PF11536">
    <property type="entry name" value="DUF3226"/>
    <property type="match status" value="1"/>
</dbReference>
<keyword evidence="2" id="KW-1185">Reference proteome</keyword>
<protein>
    <recommendedName>
        <fullName evidence="3">Toprim domain-containing protein</fullName>
    </recommendedName>
</protein>
<proteinExistence type="predicted"/>
<sequence>MKNIILVEGKDDKAFIEYLIQGVDVKEFSVNILEGLSKDALTKRLASLKTGFLKNPFEKLGIIIDQDSFTREERLAFINECLQESFDI</sequence>